<gene>
    <name evidence="1" type="ORF">BaRGS_00006429</name>
</gene>
<dbReference type="EMBL" id="JACVVK020000026">
    <property type="protein sequence ID" value="KAK7502476.1"/>
    <property type="molecule type" value="Genomic_DNA"/>
</dbReference>
<evidence type="ECO:0000313" key="1">
    <source>
        <dbReference type="EMBL" id="KAK7502476.1"/>
    </source>
</evidence>
<evidence type="ECO:0008006" key="3">
    <source>
        <dbReference type="Google" id="ProtNLM"/>
    </source>
</evidence>
<comment type="caution">
    <text evidence="1">The sequence shown here is derived from an EMBL/GenBank/DDBJ whole genome shotgun (WGS) entry which is preliminary data.</text>
</comment>
<evidence type="ECO:0000313" key="2">
    <source>
        <dbReference type="Proteomes" id="UP001519460"/>
    </source>
</evidence>
<name>A0ABD0LTC1_9CAEN</name>
<keyword evidence="2" id="KW-1185">Reference proteome</keyword>
<dbReference type="Proteomes" id="UP001519460">
    <property type="component" value="Unassembled WGS sequence"/>
</dbReference>
<proteinExistence type="predicted"/>
<dbReference type="AlphaFoldDB" id="A0ABD0LTC1"/>
<feature type="non-terminal residue" evidence="1">
    <location>
        <position position="141"/>
    </location>
</feature>
<organism evidence="1 2">
    <name type="scientific">Batillaria attramentaria</name>
    <dbReference type="NCBI Taxonomy" id="370345"/>
    <lineage>
        <taxon>Eukaryota</taxon>
        <taxon>Metazoa</taxon>
        <taxon>Spiralia</taxon>
        <taxon>Lophotrochozoa</taxon>
        <taxon>Mollusca</taxon>
        <taxon>Gastropoda</taxon>
        <taxon>Caenogastropoda</taxon>
        <taxon>Sorbeoconcha</taxon>
        <taxon>Cerithioidea</taxon>
        <taxon>Batillariidae</taxon>
        <taxon>Batillaria</taxon>
    </lineage>
</organism>
<protein>
    <recommendedName>
        <fullName evidence="3">C2H2-type domain-containing protein</fullName>
    </recommendedName>
</protein>
<sequence>MSRSTTRAYLTRRSFAGRGSIKGWWDYDYVGLRDVQGPAKAFVVLVGTWGCVTQTCHSAVTNHRRSLRHLSQHALLHLSLACDSRMDDKPCLRHSVPDSTQPSNFLWTNGDASLGDQEPSVQVMLMHDVRKKLAVERGEKR</sequence>
<reference evidence="1 2" key="1">
    <citation type="journal article" date="2023" name="Sci. Data">
        <title>Genome assembly of the Korean intertidal mud-creeper Batillaria attramentaria.</title>
        <authorList>
            <person name="Patra A.K."/>
            <person name="Ho P.T."/>
            <person name="Jun S."/>
            <person name="Lee S.J."/>
            <person name="Kim Y."/>
            <person name="Won Y.J."/>
        </authorList>
    </citation>
    <scope>NUCLEOTIDE SEQUENCE [LARGE SCALE GENOMIC DNA]</scope>
    <source>
        <strain evidence="1">Wonlab-2016</strain>
    </source>
</reference>
<accession>A0ABD0LTC1</accession>